<dbReference type="Proteomes" id="UP000485058">
    <property type="component" value="Unassembled WGS sequence"/>
</dbReference>
<reference evidence="1 2" key="1">
    <citation type="submission" date="2020-02" db="EMBL/GenBank/DDBJ databases">
        <title>Draft genome sequence of Haematococcus lacustris strain NIES-144.</title>
        <authorList>
            <person name="Morimoto D."/>
            <person name="Nakagawa S."/>
            <person name="Yoshida T."/>
            <person name="Sawayama S."/>
        </authorList>
    </citation>
    <scope>NUCLEOTIDE SEQUENCE [LARGE SCALE GENOMIC DNA]</scope>
    <source>
        <strain evidence="1 2">NIES-144</strain>
    </source>
</reference>
<evidence type="ECO:0008006" key="3">
    <source>
        <dbReference type="Google" id="ProtNLM"/>
    </source>
</evidence>
<protein>
    <recommendedName>
        <fullName evidence="3">Sfi1 spindle body domain-containing protein</fullName>
    </recommendedName>
</protein>
<feature type="non-terminal residue" evidence="1">
    <location>
        <position position="264"/>
    </location>
</feature>
<organism evidence="1 2">
    <name type="scientific">Haematococcus lacustris</name>
    <name type="common">Green alga</name>
    <name type="synonym">Haematococcus pluvialis</name>
    <dbReference type="NCBI Taxonomy" id="44745"/>
    <lineage>
        <taxon>Eukaryota</taxon>
        <taxon>Viridiplantae</taxon>
        <taxon>Chlorophyta</taxon>
        <taxon>core chlorophytes</taxon>
        <taxon>Chlorophyceae</taxon>
        <taxon>CS clade</taxon>
        <taxon>Chlamydomonadales</taxon>
        <taxon>Haematococcaceae</taxon>
        <taxon>Haematococcus</taxon>
    </lineage>
</organism>
<name>A0A699ZN36_HAELA</name>
<evidence type="ECO:0000313" key="2">
    <source>
        <dbReference type="Proteomes" id="UP000485058"/>
    </source>
</evidence>
<keyword evidence="2" id="KW-1185">Reference proteome</keyword>
<gene>
    <name evidence="1" type="ORF">HaLaN_17454</name>
</gene>
<accession>A0A699ZN36</accession>
<comment type="caution">
    <text evidence="1">The sequence shown here is derived from an EMBL/GenBank/DDBJ whole genome shotgun (WGS) entry which is preliminary data.</text>
</comment>
<sequence>LRLAAGALGPVGRRWRLVLAWDAWGWAVQVSQGQRGEELRQRVLLKATFRLVGSGAVDPGENRTAAQGFHAPQDSHAALRMADLALTLWAAALHTWAHTFLPMAAEARARAAWGASHWRRRLLRVALEGWMTEAARLAVQRGWEAEADAFAAASRLDRSFEAWALGLRLQRSHRARKAAALAAARQQLAKKQTTRLLAAWREVTVHWLLKSLQAQVMAAELALVEPYARRWRRLAQASSAHRSRCASLSPFWAAPSHPHTPTLP</sequence>
<evidence type="ECO:0000313" key="1">
    <source>
        <dbReference type="EMBL" id="GFH20346.1"/>
    </source>
</evidence>
<feature type="non-terminal residue" evidence="1">
    <location>
        <position position="1"/>
    </location>
</feature>
<dbReference type="AlphaFoldDB" id="A0A699ZN36"/>
<proteinExistence type="predicted"/>
<dbReference type="EMBL" id="BLLF01001618">
    <property type="protein sequence ID" value="GFH20346.1"/>
    <property type="molecule type" value="Genomic_DNA"/>
</dbReference>